<dbReference type="Pfam" id="PF06749">
    <property type="entry name" value="DUF1218"/>
    <property type="match status" value="1"/>
</dbReference>
<dbReference type="InterPro" id="IPR009606">
    <property type="entry name" value="DEAL/Modifying_wall_lignin1/2"/>
</dbReference>
<keyword evidence="2 7" id="KW-0812">Transmembrane</keyword>
<comment type="similarity">
    <text evidence="6">Belongs to the DESIGUAL family.</text>
</comment>
<evidence type="ECO:0000256" key="3">
    <source>
        <dbReference type="ARBA" id="ARBA00022729"/>
    </source>
</evidence>
<evidence type="ECO:0000256" key="4">
    <source>
        <dbReference type="ARBA" id="ARBA00022989"/>
    </source>
</evidence>
<dbReference type="OrthoDB" id="849825at2759"/>
<reference evidence="8" key="1">
    <citation type="submission" date="2022-02" db="EMBL/GenBank/DDBJ databases">
        <authorList>
            <person name="Henning P.M."/>
            <person name="McCubbin A.G."/>
            <person name="Shore J.S."/>
        </authorList>
    </citation>
    <scope>NUCLEOTIDE SEQUENCE</scope>
    <source>
        <strain evidence="8">F60SS</strain>
        <tissue evidence="8">Leaves</tissue>
    </source>
</reference>
<feature type="transmembrane region" description="Helical" evidence="7">
    <location>
        <begin position="95"/>
        <end position="117"/>
    </location>
</feature>
<keyword evidence="4 7" id="KW-1133">Transmembrane helix</keyword>
<comment type="subcellular location">
    <subcellularLocation>
        <location evidence="1">Endomembrane system</location>
        <topology evidence="1">Multi-pass membrane protein</topology>
    </subcellularLocation>
</comment>
<dbReference type="GO" id="GO:0012505">
    <property type="term" value="C:endomembrane system"/>
    <property type="evidence" value="ECO:0007669"/>
    <property type="project" value="UniProtKB-SubCell"/>
</dbReference>
<gene>
    <name evidence="8" type="ORF">Tsubulata_006347</name>
</gene>
<evidence type="ECO:0000256" key="6">
    <source>
        <dbReference type="ARBA" id="ARBA00029467"/>
    </source>
</evidence>
<sequence length="203" mass="22084">MAVTMRDMGISVGVFGWIAFVLGVLAERKKPDAGTASISNGVAVCKYPSDPSVFLGFLSIAALTASASLGFASVFYPYKGKSIPRRALFNTTSMIVYFIVALLVSFFAEGMLLWASITELLHLTRNVHQNILTKCPTAKTGLFGGGATLALDAALFWLLCLMFTSNARGDYYYYEEEEEAEGKKGEYGQVLLTVADQEANEKR</sequence>
<protein>
    <submittedName>
        <fullName evidence="8">Uncharacterized protein</fullName>
    </submittedName>
</protein>
<feature type="transmembrane region" description="Helical" evidence="7">
    <location>
        <begin position="53"/>
        <end position="75"/>
    </location>
</feature>
<accession>A0A9Q0G8S0</accession>
<reference evidence="8" key="2">
    <citation type="journal article" date="2023" name="Plants (Basel)">
        <title>Annotation of the Turnera subulata (Passifloraceae) Draft Genome Reveals the S-Locus Evolved after the Divergence of Turneroideae from Passifloroideae in a Stepwise Manner.</title>
        <authorList>
            <person name="Henning P.M."/>
            <person name="Roalson E.H."/>
            <person name="Mir W."/>
            <person name="McCubbin A.G."/>
            <person name="Shore J.S."/>
        </authorList>
    </citation>
    <scope>NUCLEOTIDE SEQUENCE</scope>
    <source>
        <strain evidence="8">F60SS</strain>
    </source>
</reference>
<evidence type="ECO:0000256" key="2">
    <source>
        <dbReference type="ARBA" id="ARBA00022692"/>
    </source>
</evidence>
<dbReference type="PANTHER" id="PTHR31769">
    <property type="entry name" value="OS07G0462200 PROTEIN-RELATED"/>
    <property type="match status" value="1"/>
</dbReference>
<evidence type="ECO:0000256" key="7">
    <source>
        <dbReference type="SAM" id="Phobius"/>
    </source>
</evidence>
<dbReference type="EMBL" id="JAKUCV010001933">
    <property type="protein sequence ID" value="KAJ4844505.1"/>
    <property type="molecule type" value="Genomic_DNA"/>
</dbReference>
<evidence type="ECO:0000313" key="8">
    <source>
        <dbReference type="EMBL" id="KAJ4844505.1"/>
    </source>
</evidence>
<dbReference type="AlphaFoldDB" id="A0A9Q0G8S0"/>
<keyword evidence="9" id="KW-1185">Reference proteome</keyword>
<keyword evidence="5 7" id="KW-0472">Membrane</keyword>
<dbReference type="InterPro" id="IPR052222">
    <property type="entry name" value="DESIGUAL"/>
</dbReference>
<evidence type="ECO:0000256" key="5">
    <source>
        <dbReference type="ARBA" id="ARBA00023136"/>
    </source>
</evidence>
<name>A0A9Q0G8S0_9ROSI</name>
<evidence type="ECO:0000256" key="1">
    <source>
        <dbReference type="ARBA" id="ARBA00004127"/>
    </source>
</evidence>
<proteinExistence type="inferred from homology"/>
<dbReference type="Proteomes" id="UP001141552">
    <property type="component" value="Unassembled WGS sequence"/>
</dbReference>
<comment type="caution">
    <text evidence="8">The sequence shown here is derived from an EMBL/GenBank/DDBJ whole genome shotgun (WGS) entry which is preliminary data.</text>
</comment>
<feature type="transmembrane region" description="Helical" evidence="7">
    <location>
        <begin position="142"/>
        <end position="163"/>
    </location>
</feature>
<keyword evidence="3" id="KW-0732">Signal</keyword>
<organism evidence="8 9">
    <name type="scientific">Turnera subulata</name>
    <dbReference type="NCBI Taxonomy" id="218843"/>
    <lineage>
        <taxon>Eukaryota</taxon>
        <taxon>Viridiplantae</taxon>
        <taxon>Streptophyta</taxon>
        <taxon>Embryophyta</taxon>
        <taxon>Tracheophyta</taxon>
        <taxon>Spermatophyta</taxon>
        <taxon>Magnoliopsida</taxon>
        <taxon>eudicotyledons</taxon>
        <taxon>Gunneridae</taxon>
        <taxon>Pentapetalae</taxon>
        <taxon>rosids</taxon>
        <taxon>fabids</taxon>
        <taxon>Malpighiales</taxon>
        <taxon>Passifloraceae</taxon>
        <taxon>Turnera</taxon>
    </lineage>
</organism>
<evidence type="ECO:0000313" key="9">
    <source>
        <dbReference type="Proteomes" id="UP001141552"/>
    </source>
</evidence>